<feature type="compositionally biased region" description="Low complexity" evidence="1">
    <location>
        <begin position="245"/>
        <end position="257"/>
    </location>
</feature>
<keyword evidence="3" id="KW-1185">Reference proteome</keyword>
<evidence type="ECO:0000313" key="2">
    <source>
        <dbReference type="EMBL" id="ORZ19507.1"/>
    </source>
</evidence>
<feature type="compositionally biased region" description="Polar residues" evidence="1">
    <location>
        <begin position="146"/>
        <end position="156"/>
    </location>
</feature>
<proteinExistence type="predicted"/>
<feature type="compositionally biased region" description="Low complexity" evidence="1">
    <location>
        <begin position="186"/>
        <end position="210"/>
    </location>
</feature>
<dbReference type="EMBL" id="MCGE01000007">
    <property type="protein sequence ID" value="ORZ19507.1"/>
    <property type="molecule type" value="Genomic_DNA"/>
</dbReference>
<organism evidence="2 3">
    <name type="scientific">Absidia repens</name>
    <dbReference type="NCBI Taxonomy" id="90262"/>
    <lineage>
        <taxon>Eukaryota</taxon>
        <taxon>Fungi</taxon>
        <taxon>Fungi incertae sedis</taxon>
        <taxon>Mucoromycota</taxon>
        <taxon>Mucoromycotina</taxon>
        <taxon>Mucoromycetes</taxon>
        <taxon>Mucorales</taxon>
        <taxon>Cunninghamellaceae</taxon>
        <taxon>Absidia</taxon>
    </lineage>
</organism>
<feature type="compositionally biased region" description="Basic residues" evidence="1">
    <location>
        <begin position="214"/>
        <end position="229"/>
    </location>
</feature>
<feature type="region of interest" description="Disordered" evidence="1">
    <location>
        <begin position="109"/>
        <end position="156"/>
    </location>
</feature>
<feature type="region of interest" description="Disordered" evidence="1">
    <location>
        <begin position="186"/>
        <end position="257"/>
    </location>
</feature>
<name>A0A1X2INA8_9FUNG</name>
<gene>
    <name evidence="2" type="ORF">BCR42DRAFT_435374</name>
</gene>
<evidence type="ECO:0000313" key="3">
    <source>
        <dbReference type="Proteomes" id="UP000193560"/>
    </source>
</evidence>
<dbReference type="AlphaFoldDB" id="A0A1X2INA8"/>
<feature type="compositionally biased region" description="Polar residues" evidence="1">
    <location>
        <begin position="230"/>
        <end position="244"/>
    </location>
</feature>
<dbReference type="Proteomes" id="UP000193560">
    <property type="component" value="Unassembled WGS sequence"/>
</dbReference>
<comment type="caution">
    <text evidence="2">The sequence shown here is derived from an EMBL/GenBank/DDBJ whole genome shotgun (WGS) entry which is preliminary data.</text>
</comment>
<accession>A0A1X2INA8</accession>
<evidence type="ECO:0000256" key="1">
    <source>
        <dbReference type="SAM" id="MobiDB-lite"/>
    </source>
</evidence>
<protein>
    <submittedName>
        <fullName evidence="2">Uncharacterized protein</fullName>
    </submittedName>
</protein>
<sequence>MFRVAAGIPIAIPFIALATKLPAYYQYEFRQATASQVSRAITEIFVSSRTFVPSATTRPIFNPIFQLDSHYHHSSVGTWRKWGIPTSSSSSSSSENDCQVPSTTHCFFYRHRPPRSPSAPLSGYAHREDRPSSSSCSPPWPRTLDHANSNLSSSVPADTNNSPLIYCIDDKPHYYPHHDYHGPQSSTTTYFLPSTPTTGATTPSSSSTTSCRHSTYHHRHPSLRYHPYSKHSTITNDNNNYNTASSSSSTPSYTSSPSLSSSSSLFSTLLPDQTLSPASSVSSSLIDHALLSSTDDSHAPLSSFALFGTLSSSSATQYDDYHNNNIYHHQQHQQDTRETDQDLGDIMDDDDIFNDFAQLAPPTTAASRLIQSPPISPLLLPQDLAGTDDFLLF</sequence>
<reference evidence="2 3" key="1">
    <citation type="submission" date="2016-07" db="EMBL/GenBank/DDBJ databases">
        <title>Pervasive Adenine N6-methylation of Active Genes in Fungi.</title>
        <authorList>
            <consortium name="DOE Joint Genome Institute"/>
            <person name="Mondo S.J."/>
            <person name="Dannebaum R.O."/>
            <person name="Kuo R.C."/>
            <person name="Labutti K."/>
            <person name="Haridas S."/>
            <person name="Kuo A."/>
            <person name="Salamov A."/>
            <person name="Ahrendt S.R."/>
            <person name="Lipzen A."/>
            <person name="Sullivan W."/>
            <person name="Andreopoulos W.B."/>
            <person name="Clum A."/>
            <person name="Lindquist E."/>
            <person name="Daum C."/>
            <person name="Ramamoorthy G.K."/>
            <person name="Gryganskyi A."/>
            <person name="Culley D."/>
            <person name="Magnuson J.K."/>
            <person name="James T.Y."/>
            <person name="O'Malley M.A."/>
            <person name="Stajich J.E."/>
            <person name="Spatafora J.W."/>
            <person name="Visel A."/>
            <person name="Grigoriev I.V."/>
        </authorList>
    </citation>
    <scope>NUCLEOTIDE SEQUENCE [LARGE SCALE GENOMIC DNA]</scope>
    <source>
        <strain evidence="2 3">NRRL 1336</strain>
    </source>
</reference>